<dbReference type="OrthoDB" id="9795352at2"/>
<name>A0A328FHP5_9BACT</name>
<evidence type="ECO:0000313" key="4">
    <source>
        <dbReference type="EMBL" id="QBH11884.1"/>
    </source>
</evidence>
<reference evidence="5 6" key="1">
    <citation type="submission" date="2018-06" db="EMBL/GenBank/DDBJ databases">
        <title>Complete Genome Sequence of Desulfobacter hydrogenophilus (DSM3380).</title>
        <authorList>
            <person name="Marietou A."/>
            <person name="Schreiber L."/>
            <person name="Marshall I."/>
            <person name="Jorgensen B."/>
        </authorList>
    </citation>
    <scope>NUCLEOTIDE SEQUENCE [LARGE SCALE GENOMIC DNA]</scope>
    <source>
        <strain evidence="5 6">DSM 3380</strain>
    </source>
</reference>
<dbReference type="InterPro" id="IPR029028">
    <property type="entry name" value="Alpha/beta_knot_MTases"/>
</dbReference>
<evidence type="ECO:0000313" key="7">
    <source>
        <dbReference type="Proteomes" id="UP000293902"/>
    </source>
</evidence>
<dbReference type="GO" id="GO:0008173">
    <property type="term" value="F:RNA methyltransferase activity"/>
    <property type="evidence" value="ECO:0007669"/>
    <property type="project" value="InterPro"/>
</dbReference>
<dbReference type="PANTHER" id="PTHR46429">
    <property type="entry name" value="23S RRNA (GUANOSINE-2'-O-)-METHYLTRANSFERASE RLMB"/>
    <property type="match status" value="1"/>
</dbReference>
<evidence type="ECO:0000313" key="5">
    <source>
        <dbReference type="EMBL" id="RAM02527.1"/>
    </source>
</evidence>
<dbReference type="Proteomes" id="UP000248798">
    <property type="component" value="Unassembled WGS sequence"/>
</dbReference>
<feature type="domain" description="tRNA/rRNA methyltransferase SpoU type" evidence="3">
    <location>
        <begin position="38"/>
        <end position="174"/>
    </location>
</feature>
<dbReference type="Proteomes" id="UP000293902">
    <property type="component" value="Chromosome"/>
</dbReference>
<evidence type="ECO:0000256" key="1">
    <source>
        <dbReference type="ARBA" id="ARBA00022603"/>
    </source>
</evidence>
<dbReference type="SUPFAM" id="SSF75217">
    <property type="entry name" value="alpha/beta knot"/>
    <property type="match status" value="1"/>
</dbReference>
<dbReference type="GO" id="GO:0003723">
    <property type="term" value="F:RNA binding"/>
    <property type="evidence" value="ECO:0007669"/>
    <property type="project" value="InterPro"/>
</dbReference>
<evidence type="ECO:0000313" key="6">
    <source>
        <dbReference type="Proteomes" id="UP000248798"/>
    </source>
</evidence>
<dbReference type="GO" id="GO:0005829">
    <property type="term" value="C:cytosol"/>
    <property type="evidence" value="ECO:0007669"/>
    <property type="project" value="TreeGrafter"/>
</dbReference>
<evidence type="ECO:0000259" key="3">
    <source>
        <dbReference type="Pfam" id="PF00588"/>
    </source>
</evidence>
<dbReference type="RefSeq" id="WP_111955360.1">
    <property type="nucleotide sequence ID" value="NZ_CP036313.1"/>
</dbReference>
<dbReference type="InterPro" id="IPR004441">
    <property type="entry name" value="rRNA_MeTrfase_TrmH"/>
</dbReference>
<protein>
    <submittedName>
        <fullName evidence="5">TrmH family RNA methyltransferase</fullName>
    </submittedName>
</protein>
<dbReference type="Pfam" id="PF00588">
    <property type="entry name" value="SpoU_methylase"/>
    <property type="match status" value="1"/>
</dbReference>
<keyword evidence="2 5" id="KW-0808">Transferase</keyword>
<organism evidence="5 6">
    <name type="scientific">Desulfobacter hydrogenophilus</name>
    <dbReference type="NCBI Taxonomy" id="2291"/>
    <lineage>
        <taxon>Bacteria</taxon>
        <taxon>Pseudomonadati</taxon>
        <taxon>Thermodesulfobacteriota</taxon>
        <taxon>Desulfobacteria</taxon>
        <taxon>Desulfobacterales</taxon>
        <taxon>Desulfobacteraceae</taxon>
        <taxon>Desulfobacter</taxon>
    </lineage>
</organism>
<keyword evidence="7" id="KW-1185">Reference proteome</keyword>
<keyword evidence="1 5" id="KW-0489">Methyltransferase</keyword>
<dbReference type="Gene3D" id="3.40.1280.10">
    <property type="match status" value="1"/>
</dbReference>
<dbReference type="InterPro" id="IPR001537">
    <property type="entry name" value="SpoU_MeTrfase"/>
</dbReference>
<gene>
    <name evidence="5" type="ORF">DO021_07715</name>
    <name evidence="4" type="ORF">EYB58_02450</name>
</gene>
<dbReference type="EMBL" id="CP036313">
    <property type="protein sequence ID" value="QBH11884.1"/>
    <property type="molecule type" value="Genomic_DNA"/>
</dbReference>
<proteinExistence type="predicted"/>
<accession>A0A328FHP5</accession>
<dbReference type="PANTHER" id="PTHR46429:SF1">
    <property type="entry name" value="23S RRNA (GUANOSINE-2'-O-)-METHYLTRANSFERASE RLMB"/>
    <property type="match status" value="1"/>
</dbReference>
<evidence type="ECO:0000256" key="2">
    <source>
        <dbReference type="ARBA" id="ARBA00022679"/>
    </source>
</evidence>
<dbReference type="EMBL" id="QLNI01000013">
    <property type="protein sequence ID" value="RAM02527.1"/>
    <property type="molecule type" value="Genomic_DNA"/>
</dbReference>
<sequence>MGSYKARMMIKEAKEEARRRFRRHRNKNRLATPGIHKCIIVLDGLKPTFNIGKIFRSSEAFGCHEVHLIGTNFFDPAPARGAFKHVPAKFHSRFLSCYAELLERGYTPFILEPGQGDPVMDVNLPEKSAFVFGHEEFGISFEPDLFQEVKRLTIPQYGRSQSLNVSVAASIILYEYARQFTCRDLNPQATHSCKETI</sequence>
<reference evidence="4 7" key="2">
    <citation type="submission" date="2019-02" db="EMBL/GenBank/DDBJ databases">
        <title>Complete genome sequence of Desulfobacter hydrogenophilus AcRS1.</title>
        <authorList>
            <person name="Marietou A."/>
            <person name="Lund M.B."/>
            <person name="Marshall I.P.G."/>
            <person name="Schreiber L."/>
            <person name="Jorgensen B."/>
        </authorList>
    </citation>
    <scope>NUCLEOTIDE SEQUENCE [LARGE SCALE GENOMIC DNA]</scope>
    <source>
        <strain evidence="4 7">AcRS1</strain>
    </source>
</reference>
<dbReference type="GO" id="GO:0032259">
    <property type="term" value="P:methylation"/>
    <property type="evidence" value="ECO:0007669"/>
    <property type="project" value="UniProtKB-KW"/>
</dbReference>
<dbReference type="InterPro" id="IPR029026">
    <property type="entry name" value="tRNA_m1G_MTases_N"/>
</dbReference>
<dbReference type="AlphaFoldDB" id="A0A328FHP5"/>
<dbReference type="GO" id="GO:0006396">
    <property type="term" value="P:RNA processing"/>
    <property type="evidence" value="ECO:0007669"/>
    <property type="project" value="InterPro"/>
</dbReference>